<reference evidence="8" key="1">
    <citation type="submission" date="2023-03" db="EMBL/GenBank/DDBJ databases">
        <authorList>
            <person name="Steffen K."/>
            <person name="Cardenas P."/>
        </authorList>
    </citation>
    <scope>NUCLEOTIDE SEQUENCE</scope>
</reference>
<evidence type="ECO:0000256" key="5">
    <source>
        <dbReference type="ARBA" id="ARBA00035357"/>
    </source>
</evidence>
<dbReference type="InterPro" id="IPR008991">
    <property type="entry name" value="Translation_prot_SH3-like_sf"/>
</dbReference>
<name>A0AA35SXS0_GEOBA</name>
<dbReference type="GO" id="GO:1990904">
    <property type="term" value="C:ribonucleoprotein complex"/>
    <property type="evidence" value="ECO:0007669"/>
    <property type="project" value="UniProtKB-KW"/>
</dbReference>
<feature type="domain" description="KOW" evidence="7">
    <location>
        <begin position="15"/>
        <end position="42"/>
    </location>
</feature>
<dbReference type="InterPro" id="IPR014722">
    <property type="entry name" value="Rib_uL2_dom2"/>
</dbReference>
<evidence type="ECO:0000259" key="7">
    <source>
        <dbReference type="SMART" id="SM00739"/>
    </source>
</evidence>
<evidence type="ECO:0000256" key="6">
    <source>
        <dbReference type="RuleBase" id="RU003477"/>
    </source>
</evidence>
<comment type="caution">
    <text evidence="8">The sequence shown here is derived from an EMBL/GenBank/DDBJ whole genome shotgun (WGS) entry which is preliminary data.</text>
</comment>
<dbReference type="EMBL" id="CASHTH010002890">
    <property type="protein sequence ID" value="CAI8036711.1"/>
    <property type="molecule type" value="Genomic_DNA"/>
</dbReference>
<dbReference type="InterPro" id="IPR005824">
    <property type="entry name" value="KOW"/>
</dbReference>
<dbReference type="InterPro" id="IPR005825">
    <property type="entry name" value="Ribosomal_uL24_CS"/>
</dbReference>
<accession>A0AA35SXS0</accession>
<dbReference type="Gene3D" id="2.30.30.30">
    <property type="match status" value="1"/>
</dbReference>
<dbReference type="GO" id="GO:0005840">
    <property type="term" value="C:ribosome"/>
    <property type="evidence" value="ECO:0007669"/>
    <property type="project" value="UniProtKB-KW"/>
</dbReference>
<dbReference type="NCBIfam" id="TIGR01079">
    <property type="entry name" value="rplX_bact"/>
    <property type="match status" value="1"/>
</dbReference>
<dbReference type="CDD" id="cd06089">
    <property type="entry name" value="KOW_RPL26"/>
    <property type="match status" value="1"/>
</dbReference>
<dbReference type="HAMAP" id="MF_01326_B">
    <property type="entry name" value="Ribosomal_uL24_B"/>
    <property type="match status" value="1"/>
</dbReference>
<dbReference type="GO" id="GO:0003735">
    <property type="term" value="F:structural constituent of ribosome"/>
    <property type="evidence" value="ECO:0007669"/>
    <property type="project" value="InterPro"/>
</dbReference>
<evidence type="ECO:0000256" key="2">
    <source>
        <dbReference type="ARBA" id="ARBA00022980"/>
    </source>
</evidence>
<evidence type="ECO:0000313" key="9">
    <source>
        <dbReference type="Proteomes" id="UP001174909"/>
    </source>
</evidence>
<evidence type="ECO:0000256" key="1">
    <source>
        <dbReference type="ARBA" id="ARBA00010618"/>
    </source>
</evidence>
<evidence type="ECO:0000313" key="8">
    <source>
        <dbReference type="EMBL" id="CAI8036711.1"/>
    </source>
</evidence>
<evidence type="ECO:0000256" key="4">
    <source>
        <dbReference type="ARBA" id="ARBA00035283"/>
    </source>
</evidence>
<dbReference type="PANTHER" id="PTHR12903">
    <property type="entry name" value="MITOCHONDRIAL RIBOSOMAL PROTEIN L24"/>
    <property type="match status" value="1"/>
</dbReference>
<dbReference type="Pfam" id="PF17136">
    <property type="entry name" value="ribosomal_L24"/>
    <property type="match status" value="1"/>
</dbReference>
<dbReference type="GO" id="GO:0003723">
    <property type="term" value="F:RNA binding"/>
    <property type="evidence" value="ECO:0007669"/>
    <property type="project" value="InterPro"/>
</dbReference>
<keyword evidence="9" id="KW-1185">Reference proteome</keyword>
<dbReference type="InterPro" id="IPR003256">
    <property type="entry name" value="Ribosomal_uL24"/>
</dbReference>
<dbReference type="SUPFAM" id="SSF50104">
    <property type="entry name" value="Translation proteins SH3-like domain"/>
    <property type="match status" value="1"/>
</dbReference>
<sequence length="112" mass="12651">MTRRPVVTGVRARPRLRRDDQVVVIAGKERGKTGRVLRIDIKRQQVVLEGLNLVKKAMRPTQQRQQGGISEIEAPIHLSNVMVTTRDGRSRIRYDAAGDGKRRIASRTGQEL</sequence>
<dbReference type="Proteomes" id="UP001174909">
    <property type="component" value="Unassembled WGS sequence"/>
</dbReference>
<dbReference type="Pfam" id="PF00467">
    <property type="entry name" value="KOW"/>
    <property type="match status" value="1"/>
</dbReference>
<keyword evidence="3 6" id="KW-0687">Ribonucleoprotein</keyword>
<dbReference type="SMART" id="SM00739">
    <property type="entry name" value="KOW"/>
    <property type="match status" value="1"/>
</dbReference>
<dbReference type="PROSITE" id="PS01108">
    <property type="entry name" value="RIBOSOMAL_L24"/>
    <property type="match status" value="1"/>
</dbReference>
<dbReference type="AlphaFoldDB" id="A0AA35SXS0"/>
<proteinExistence type="inferred from homology"/>
<protein>
    <recommendedName>
        <fullName evidence="4">Large ribosomal subunit protein uL24m</fullName>
    </recommendedName>
    <alternativeName>
        <fullName evidence="5">39S ribosomal protein L24, mitochondrial</fullName>
    </alternativeName>
</protein>
<dbReference type="InterPro" id="IPR041988">
    <property type="entry name" value="Ribosomal_uL24_KOW"/>
</dbReference>
<comment type="similarity">
    <text evidence="1 6">Belongs to the universal ribosomal protein uL24 family.</text>
</comment>
<gene>
    <name evidence="8" type="ORF">GBAR_LOCUS20556</name>
</gene>
<dbReference type="InterPro" id="IPR057264">
    <property type="entry name" value="Ribosomal_uL24_C"/>
</dbReference>
<evidence type="ECO:0000256" key="3">
    <source>
        <dbReference type="ARBA" id="ARBA00023274"/>
    </source>
</evidence>
<dbReference type="GO" id="GO:0006412">
    <property type="term" value="P:translation"/>
    <property type="evidence" value="ECO:0007669"/>
    <property type="project" value="InterPro"/>
</dbReference>
<organism evidence="8 9">
    <name type="scientific">Geodia barretti</name>
    <name type="common">Barrett's horny sponge</name>
    <dbReference type="NCBI Taxonomy" id="519541"/>
    <lineage>
        <taxon>Eukaryota</taxon>
        <taxon>Metazoa</taxon>
        <taxon>Porifera</taxon>
        <taxon>Demospongiae</taxon>
        <taxon>Heteroscleromorpha</taxon>
        <taxon>Tetractinellida</taxon>
        <taxon>Astrophorina</taxon>
        <taxon>Geodiidae</taxon>
        <taxon>Geodia</taxon>
    </lineage>
</organism>
<keyword evidence="2 6" id="KW-0689">Ribosomal protein</keyword>